<accession>A0ABW5TVG7</accession>
<dbReference type="EMBL" id="JBHULV010000046">
    <property type="protein sequence ID" value="MFD2732735.1"/>
    <property type="molecule type" value="Genomic_DNA"/>
</dbReference>
<proteinExistence type="predicted"/>
<dbReference type="RefSeq" id="WP_379040316.1">
    <property type="nucleotide sequence ID" value="NZ_JBHSKW010000003.1"/>
</dbReference>
<sequence length="372" mass="43258">MNITEVNNPKTQKDFLDVARIIYANDQNWVCPLDKDINAIFDPTKNSLHKQGKAKRWILRDRNNKLIGRIAAFVNGKKAHTFEQPTGGIGFVECIDDKAAFILLFDTAKEWLKEQGMDAMEGPINFGENDIFWGLLIEGYTQPSYGMNYNFPYYHQHFIDYGFVTEYEQMTNHLDLYKPFPERFTKIANWVSNKEGYTFEYLNPKNFDKYAADFLEIYNDGWQNFDNFAPIKLETVKESFEQMKQIMDPKLIWFAYINGEPASFVVILPDANIMIKPLNGKLDLIGKLKFLYKKLRGVNRMRAVVMGTKQKFQKHGLESAIFIKLKNYVIPKNQYDELELSWVGSFNDKMLAIHTATGSVFGKRHATMLCKF</sequence>
<dbReference type="PANTHER" id="PTHR41368">
    <property type="entry name" value="PROTEIN YGHO"/>
    <property type="match status" value="1"/>
</dbReference>
<organism evidence="1 2">
    <name type="scientific">Pedobacter alpinus</name>
    <dbReference type="NCBI Taxonomy" id="1590643"/>
    <lineage>
        <taxon>Bacteria</taxon>
        <taxon>Pseudomonadati</taxon>
        <taxon>Bacteroidota</taxon>
        <taxon>Sphingobacteriia</taxon>
        <taxon>Sphingobacteriales</taxon>
        <taxon>Sphingobacteriaceae</taxon>
        <taxon>Pedobacter</taxon>
    </lineage>
</organism>
<protein>
    <submittedName>
        <fullName evidence="1">GNAT family N-acetyltransferase</fullName>
    </submittedName>
</protein>
<evidence type="ECO:0000313" key="1">
    <source>
        <dbReference type="EMBL" id="MFD2732735.1"/>
    </source>
</evidence>
<dbReference type="InterPro" id="IPR039968">
    <property type="entry name" value="BcerS-like"/>
</dbReference>
<evidence type="ECO:0000313" key="2">
    <source>
        <dbReference type="Proteomes" id="UP001597546"/>
    </source>
</evidence>
<name>A0ABW5TVG7_9SPHI</name>
<comment type="caution">
    <text evidence="1">The sequence shown here is derived from an EMBL/GenBank/DDBJ whole genome shotgun (WGS) entry which is preliminary data.</text>
</comment>
<dbReference type="SUPFAM" id="SSF55729">
    <property type="entry name" value="Acyl-CoA N-acyltransferases (Nat)"/>
    <property type="match status" value="1"/>
</dbReference>
<dbReference type="InterPro" id="IPR016181">
    <property type="entry name" value="Acyl_CoA_acyltransferase"/>
</dbReference>
<dbReference type="PANTHER" id="PTHR41368:SF1">
    <property type="entry name" value="PROTEIN YGHO"/>
    <property type="match status" value="1"/>
</dbReference>
<reference evidence="2" key="1">
    <citation type="journal article" date="2019" name="Int. J. Syst. Evol. Microbiol.">
        <title>The Global Catalogue of Microorganisms (GCM) 10K type strain sequencing project: providing services to taxonomists for standard genome sequencing and annotation.</title>
        <authorList>
            <consortium name="The Broad Institute Genomics Platform"/>
            <consortium name="The Broad Institute Genome Sequencing Center for Infectious Disease"/>
            <person name="Wu L."/>
            <person name="Ma J."/>
        </authorList>
    </citation>
    <scope>NUCLEOTIDE SEQUENCE [LARGE SCALE GENOMIC DNA]</scope>
    <source>
        <strain evidence="2">KCTC 42456</strain>
    </source>
</reference>
<dbReference type="Proteomes" id="UP001597546">
    <property type="component" value="Unassembled WGS sequence"/>
</dbReference>
<keyword evidence="2" id="KW-1185">Reference proteome</keyword>
<gene>
    <name evidence="1" type="ORF">ACFSSE_13585</name>
</gene>